<sequence>MSINEIASKINKLTVGTRPFGSLQEIRNRRGHSTRSWKPFASSSKYREYAFHDGGRKELQFNIAHDFLHSIDVFRYGVAFSFSEDRIVKNSKETFQAAVERFNIYYSSDRAYFKGFHLWYYSNKELANYFEDVKEIDDTLFQPGNFVFIGKYFEKDVEEISDDDIEEIIKTFDYLIPLYEYVQFGTSNIEKRIARLCWNDNGWIMPSGSYGKSTNGKTHEAKSSYGYEEWVFDISKLINGYHYGFLQPVHNQRDAYESRTFNAWLYSINGATKKRYWIGEIKNLEVLSEQDAEIIKKEYIRRGWLEEMKDQIIASGVSVDGLFGGKGIDQFNVRYLPANLKLRDNYIEIPLEHPINEQTRYNFTHYKDDFDVKVPDQTNDFAFTLSHNVADSNEDTTLERRIQVREPKLIEIQYLHDAISKALTKKLKEKYGNENVRAEHPAGYGSNRIDIVVKDNDDLIFYEIKSYISLRTSIREAIGQLMEYSLWTSHKKAKKLIVITQPSDDFENAKVYFKHLRDNFNLPLYYQSFDLEKNILSEIF</sequence>
<evidence type="ECO:0000313" key="2">
    <source>
        <dbReference type="Proteomes" id="UP001560573"/>
    </source>
</evidence>
<accession>A0ABV3ZCH9</accession>
<reference evidence="1 2" key="1">
    <citation type="submission" date="2023-07" db="EMBL/GenBank/DDBJ databases">
        <authorList>
            <person name="Lian W.-H."/>
        </authorList>
    </citation>
    <scope>NUCLEOTIDE SEQUENCE [LARGE SCALE GENOMIC DNA]</scope>
    <source>
        <strain evidence="1 2">SYSU DXS3180</strain>
    </source>
</reference>
<keyword evidence="2" id="KW-1185">Reference proteome</keyword>
<organism evidence="1 2">
    <name type="scientific">Danxiaibacter flavus</name>
    <dbReference type="NCBI Taxonomy" id="3049108"/>
    <lineage>
        <taxon>Bacteria</taxon>
        <taxon>Pseudomonadati</taxon>
        <taxon>Bacteroidota</taxon>
        <taxon>Chitinophagia</taxon>
        <taxon>Chitinophagales</taxon>
        <taxon>Chitinophagaceae</taxon>
        <taxon>Danxiaibacter</taxon>
    </lineage>
</organism>
<gene>
    <name evidence="1" type="ORF">QTN47_06720</name>
</gene>
<protein>
    <recommendedName>
        <fullName evidence="3">Restriction endonuclease</fullName>
    </recommendedName>
</protein>
<comment type="caution">
    <text evidence="1">The sequence shown here is derived from an EMBL/GenBank/DDBJ whole genome shotgun (WGS) entry which is preliminary data.</text>
</comment>
<dbReference type="Proteomes" id="UP001560573">
    <property type="component" value="Unassembled WGS sequence"/>
</dbReference>
<dbReference type="EMBL" id="JAULBC010000002">
    <property type="protein sequence ID" value="MEX6687180.1"/>
    <property type="molecule type" value="Genomic_DNA"/>
</dbReference>
<evidence type="ECO:0008006" key="3">
    <source>
        <dbReference type="Google" id="ProtNLM"/>
    </source>
</evidence>
<evidence type="ECO:0000313" key="1">
    <source>
        <dbReference type="EMBL" id="MEX6687180.1"/>
    </source>
</evidence>
<proteinExistence type="predicted"/>
<dbReference type="RefSeq" id="WP_369328584.1">
    <property type="nucleotide sequence ID" value="NZ_JAULBC010000002.1"/>
</dbReference>
<name>A0ABV3ZCH9_9BACT</name>